<evidence type="ECO:0000313" key="4">
    <source>
        <dbReference type="Proteomes" id="UP000276776"/>
    </source>
</evidence>
<feature type="chain" id="PRO_5043126283" evidence="2">
    <location>
        <begin position="17"/>
        <end position="226"/>
    </location>
</feature>
<feature type="compositionally biased region" description="Polar residues" evidence="1">
    <location>
        <begin position="112"/>
        <end position="125"/>
    </location>
</feature>
<dbReference type="AlphaFoldDB" id="A0A0N5CPY8"/>
<keyword evidence="2" id="KW-0732">Signal</keyword>
<name>A0A0N5CPY8_THECL</name>
<feature type="region of interest" description="Disordered" evidence="1">
    <location>
        <begin position="25"/>
        <end position="55"/>
    </location>
</feature>
<feature type="region of interest" description="Disordered" evidence="1">
    <location>
        <begin position="112"/>
        <end position="132"/>
    </location>
</feature>
<dbReference type="Proteomes" id="UP000276776">
    <property type="component" value="Unassembled WGS sequence"/>
</dbReference>
<evidence type="ECO:0000256" key="1">
    <source>
        <dbReference type="SAM" id="MobiDB-lite"/>
    </source>
</evidence>
<reference evidence="3 4" key="2">
    <citation type="submission" date="2018-11" db="EMBL/GenBank/DDBJ databases">
        <authorList>
            <consortium name="Pathogen Informatics"/>
        </authorList>
    </citation>
    <scope>NUCLEOTIDE SEQUENCE [LARGE SCALE GENOMIC DNA]</scope>
</reference>
<dbReference type="EMBL" id="UYYF01000436">
    <property type="protein sequence ID" value="VDM98164.1"/>
    <property type="molecule type" value="Genomic_DNA"/>
</dbReference>
<feature type="signal peptide" evidence="2">
    <location>
        <begin position="1"/>
        <end position="16"/>
    </location>
</feature>
<feature type="compositionally biased region" description="Basic and acidic residues" evidence="1">
    <location>
        <begin position="36"/>
        <end position="46"/>
    </location>
</feature>
<dbReference type="WBParaSite" id="TCLT_0000228801-mRNA-1">
    <property type="protein sequence ID" value="TCLT_0000228801-mRNA-1"/>
    <property type="gene ID" value="TCLT_0000228801"/>
</dbReference>
<gene>
    <name evidence="3" type="ORF">TCLT_LOCUS2289</name>
</gene>
<organism evidence="5">
    <name type="scientific">Thelazia callipaeda</name>
    <name type="common">Oriental eyeworm</name>
    <name type="synonym">Parasitic nematode</name>
    <dbReference type="NCBI Taxonomy" id="103827"/>
    <lineage>
        <taxon>Eukaryota</taxon>
        <taxon>Metazoa</taxon>
        <taxon>Ecdysozoa</taxon>
        <taxon>Nematoda</taxon>
        <taxon>Chromadorea</taxon>
        <taxon>Rhabditida</taxon>
        <taxon>Spirurina</taxon>
        <taxon>Spiruromorpha</taxon>
        <taxon>Thelazioidea</taxon>
        <taxon>Thelaziidae</taxon>
        <taxon>Thelazia</taxon>
    </lineage>
</organism>
<dbReference type="STRING" id="103827.A0A0N5CPY8"/>
<keyword evidence="4" id="KW-1185">Reference proteome</keyword>
<evidence type="ECO:0000313" key="5">
    <source>
        <dbReference type="WBParaSite" id="TCLT_0000228801-mRNA-1"/>
    </source>
</evidence>
<protein>
    <submittedName>
        <fullName evidence="3 5">Uncharacterized protein</fullName>
    </submittedName>
</protein>
<sequence length="226" mass="25590">MFWLLLMSYLYNSLLMDDRNVQQQRPYSTPGALMSQDRKENDEHSSYPHYPSKTDSGLYPVTNTVTVKCSPSTAGNPYSSVDHTGETLADIERLANIERTIEAVSKAEQFNDNSYHQNGDDSTNIDVKPGTSCPPIVGSKRRQFVGKKVRAISIRNPRLGLVVQKKISDCVFEASMELLEIDVSLLIWILLLRIILQGNHSSVFKYHEENSHPEVTQNNHMNYSVN</sequence>
<dbReference type="OrthoDB" id="5806832at2759"/>
<reference evidence="5" key="1">
    <citation type="submission" date="2017-02" db="UniProtKB">
        <authorList>
            <consortium name="WormBaseParasite"/>
        </authorList>
    </citation>
    <scope>IDENTIFICATION</scope>
</reference>
<proteinExistence type="predicted"/>
<evidence type="ECO:0000256" key="2">
    <source>
        <dbReference type="SAM" id="SignalP"/>
    </source>
</evidence>
<evidence type="ECO:0000313" key="3">
    <source>
        <dbReference type="EMBL" id="VDM98164.1"/>
    </source>
</evidence>
<accession>A0A0N5CPY8</accession>